<feature type="transmembrane region" description="Helical" evidence="5">
    <location>
        <begin position="80"/>
        <end position="109"/>
    </location>
</feature>
<keyword evidence="4 5" id="KW-0472">Membrane</keyword>
<reference evidence="7 8" key="1">
    <citation type="journal article" date="2019" name="Int. J. Syst. Evol. Microbiol.">
        <title>The Global Catalogue of Microorganisms (GCM) 10K type strain sequencing project: providing services to taxonomists for standard genome sequencing and annotation.</title>
        <authorList>
            <consortium name="The Broad Institute Genomics Platform"/>
            <consortium name="The Broad Institute Genome Sequencing Center for Infectious Disease"/>
            <person name="Wu L."/>
            <person name="Ma J."/>
        </authorList>
    </citation>
    <scope>NUCLEOTIDE SEQUENCE [LARGE SCALE GENOMIC DNA]</scope>
    <source>
        <strain evidence="7 8">JCM 4395</strain>
    </source>
</reference>
<dbReference type="EMBL" id="BAAASG010000008">
    <property type="protein sequence ID" value="GAA2492376.1"/>
    <property type="molecule type" value="Genomic_DNA"/>
</dbReference>
<evidence type="ECO:0000256" key="2">
    <source>
        <dbReference type="ARBA" id="ARBA00022692"/>
    </source>
</evidence>
<protein>
    <submittedName>
        <fullName evidence="7">Aromatic acid exporter family protein</fullName>
    </submittedName>
</protein>
<keyword evidence="3 5" id="KW-1133">Transmembrane helix</keyword>
<evidence type="ECO:0000313" key="8">
    <source>
        <dbReference type="Proteomes" id="UP001501777"/>
    </source>
</evidence>
<name>A0ABN3LXX0_STRLO</name>
<evidence type="ECO:0000256" key="4">
    <source>
        <dbReference type="ARBA" id="ARBA00023136"/>
    </source>
</evidence>
<evidence type="ECO:0000259" key="6">
    <source>
        <dbReference type="Pfam" id="PF13515"/>
    </source>
</evidence>
<keyword evidence="8" id="KW-1185">Reference proteome</keyword>
<evidence type="ECO:0000313" key="7">
    <source>
        <dbReference type="EMBL" id="GAA2492376.1"/>
    </source>
</evidence>
<sequence>MRVVREWTASLVRFVKRRRDPMVVQTLRSAAAATIAYVVALRLSPEPAPLTAPLTALLVVQVTLYATLTNGIRRVNSVVAGVLVAIAFSLLVGLTWWSLALLIVASLAVGRLVRVEEYVPEVAISAMLVLGVTTHGDTAWARVVETLIGAVVGFGCNLLLAPPVWVDEAGESIEGLARRVRQLMLRMGEEAAGRTPVERATERLYEARRLDHDIVEVDAALRQAEDSLRLNPRVREGLLHRVVLRTGLDTLEICTVVLRVLARTLTDLAKERDPEPLFAPETGAAVERLLSEIADAVVSFAVLVTSHVSESAESAESRLAAELRQAAATRDKLAQLLLEEVQRDARSWQLYGAVLTEVNRILDEMDTEHRSRRLFEELDRNSREQRERMPRLTRLRESLRDSERLRVPEVLRRNPDGTGRRSR</sequence>
<dbReference type="Proteomes" id="UP001501777">
    <property type="component" value="Unassembled WGS sequence"/>
</dbReference>
<accession>A0ABN3LXX0</accession>
<organism evidence="7 8">
    <name type="scientific">Streptomyces longisporus</name>
    <dbReference type="NCBI Taxonomy" id="1948"/>
    <lineage>
        <taxon>Bacteria</taxon>
        <taxon>Bacillati</taxon>
        <taxon>Actinomycetota</taxon>
        <taxon>Actinomycetes</taxon>
        <taxon>Kitasatosporales</taxon>
        <taxon>Streptomycetaceae</taxon>
        <taxon>Streptomyces</taxon>
    </lineage>
</organism>
<dbReference type="InterPro" id="IPR049453">
    <property type="entry name" value="Memb_transporter_dom"/>
</dbReference>
<evidence type="ECO:0000256" key="5">
    <source>
        <dbReference type="SAM" id="Phobius"/>
    </source>
</evidence>
<feature type="transmembrane region" description="Helical" evidence="5">
    <location>
        <begin position="50"/>
        <end position="68"/>
    </location>
</feature>
<evidence type="ECO:0000256" key="3">
    <source>
        <dbReference type="ARBA" id="ARBA00022989"/>
    </source>
</evidence>
<feature type="domain" description="Integral membrane bound transporter" evidence="6">
    <location>
        <begin position="36"/>
        <end position="154"/>
    </location>
</feature>
<evidence type="ECO:0000256" key="1">
    <source>
        <dbReference type="ARBA" id="ARBA00004141"/>
    </source>
</evidence>
<feature type="transmembrane region" description="Helical" evidence="5">
    <location>
        <begin position="21"/>
        <end position="44"/>
    </location>
</feature>
<comment type="caution">
    <text evidence="7">The sequence shown here is derived from an EMBL/GenBank/DDBJ whole genome shotgun (WGS) entry which is preliminary data.</text>
</comment>
<dbReference type="Pfam" id="PF13515">
    <property type="entry name" value="FUSC_2"/>
    <property type="match status" value="1"/>
</dbReference>
<proteinExistence type="predicted"/>
<dbReference type="RefSeq" id="WP_344401249.1">
    <property type="nucleotide sequence ID" value="NZ_BAAASG010000008.1"/>
</dbReference>
<comment type="subcellular location">
    <subcellularLocation>
        <location evidence="1">Membrane</location>
        <topology evidence="1">Multi-pass membrane protein</topology>
    </subcellularLocation>
</comment>
<gene>
    <name evidence="7" type="ORF">GCM10010276_34950</name>
</gene>
<keyword evidence="2 5" id="KW-0812">Transmembrane</keyword>